<keyword evidence="5" id="KW-0732">Signal</keyword>
<organism evidence="7 8">
    <name type="scientific">Riccia sorocarpa</name>
    <dbReference type="NCBI Taxonomy" id="122646"/>
    <lineage>
        <taxon>Eukaryota</taxon>
        <taxon>Viridiplantae</taxon>
        <taxon>Streptophyta</taxon>
        <taxon>Embryophyta</taxon>
        <taxon>Marchantiophyta</taxon>
        <taxon>Marchantiopsida</taxon>
        <taxon>Marchantiidae</taxon>
        <taxon>Marchantiales</taxon>
        <taxon>Ricciaceae</taxon>
        <taxon>Riccia</taxon>
    </lineage>
</organism>
<keyword evidence="8" id="KW-1185">Reference proteome</keyword>
<evidence type="ECO:0000256" key="5">
    <source>
        <dbReference type="SAM" id="SignalP"/>
    </source>
</evidence>
<evidence type="ECO:0000259" key="6">
    <source>
        <dbReference type="Pfam" id="PF02941"/>
    </source>
</evidence>
<protein>
    <recommendedName>
        <fullName evidence="6">Ferredoxin thioredoxin reductase alpha chain domain-containing protein</fullName>
    </recommendedName>
</protein>
<dbReference type="EMBL" id="JBJQOH010000006">
    <property type="protein sequence ID" value="KAL3685340.1"/>
    <property type="molecule type" value="Genomic_DNA"/>
</dbReference>
<feature type="chain" id="PRO_5044879655" description="Ferredoxin thioredoxin reductase alpha chain domain-containing protein" evidence="5">
    <location>
        <begin position="27"/>
        <end position="182"/>
    </location>
</feature>
<dbReference type="Gene3D" id="2.30.30.50">
    <property type="match status" value="1"/>
</dbReference>
<comment type="function">
    <text evidence="3">Variable subunit of the ferredoxin-thioredoxin reductase (FTR), which catalyzes the two-electron reduction of thioredoxins by the electrons provided by reduced ferredoxin.</text>
</comment>
<dbReference type="AlphaFoldDB" id="A0ABD3H4R5"/>
<dbReference type="PROSITE" id="PS51257">
    <property type="entry name" value="PROKAR_LIPOPROTEIN"/>
    <property type="match status" value="1"/>
</dbReference>
<dbReference type="InterPro" id="IPR044166">
    <property type="entry name" value="FTRV"/>
</dbReference>
<dbReference type="InterPro" id="IPR008990">
    <property type="entry name" value="Elect_transpt_acc-like_dom_sf"/>
</dbReference>
<evidence type="ECO:0000256" key="3">
    <source>
        <dbReference type="ARBA" id="ARBA00034474"/>
    </source>
</evidence>
<evidence type="ECO:0000256" key="4">
    <source>
        <dbReference type="ARBA" id="ARBA00034490"/>
    </source>
</evidence>
<evidence type="ECO:0000256" key="1">
    <source>
        <dbReference type="ARBA" id="ARBA00023002"/>
    </source>
</evidence>
<proteinExistence type="inferred from homology"/>
<feature type="domain" description="Ferredoxin thioredoxin reductase alpha chain" evidence="6">
    <location>
        <begin position="106"/>
        <end position="177"/>
    </location>
</feature>
<dbReference type="PANTHER" id="PTHR46937:SF4">
    <property type="entry name" value="FERREDOXIN-THIOREDOXIN REDUCTASE SUBUNIT A1, CHLOROPLASTIC"/>
    <property type="match status" value="1"/>
</dbReference>
<dbReference type="GO" id="GO:0016491">
    <property type="term" value="F:oxidoreductase activity"/>
    <property type="evidence" value="ECO:0007669"/>
    <property type="project" value="UniProtKB-KW"/>
</dbReference>
<evidence type="ECO:0000256" key="2">
    <source>
        <dbReference type="ARBA" id="ARBA00026011"/>
    </source>
</evidence>
<dbReference type="Proteomes" id="UP001633002">
    <property type="component" value="Unassembled WGS sequence"/>
</dbReference>
<evidence type="ECO:0000313" key="8">
    <source>
        <dbReference type="Proteomes" id="UP001633002"/>
    </source>
</evidence>
<gene>
    <name evidence="7" type="ORF">R1sor_003362</name>
</gene>
<reference evidence="7 8" key="1">
    <citation type="submission" date="2024-09" db="EMBL/GenBank/DDBJ databases">
        <title>Chromosome-scale assembly of Riccia sorocarpa.</title>
        <authorList>
            <person name="Paukszto L."/>
        </authorList>
    </citation>
    <scope>NUCLEOTIDE SEQUENCE [LARGE SCALE GENOMIC DNA]</scope>
    <source>
        <strain evidence="7">LP-2024</strain>
        <tissue evidence="7">Aerial parts of the thallus</tissue>
    </source>
</reference>
<feature type="signal peptide" evidence="5">
    <location>
        <begin position="1"/>
        <end position="26"/>
    </location>
</feature>
<dbReference type="InterPro" id="IPR004207">
    <property type="entry name" value="Fd_thioredoxin_Rdtase_alpha"/>
</dbReference>
<evidence type="ECO:0000313" key="7">
    <source>
        <dbReference type="EMBL" id="KAL3685340.1"/>
    </source>
</evidence>
<dbReference type="SUPFAM" id="SSF50090">
    <property type="entry name" value="Electron transport accessory proteins"/>
    <property type="match status" value="1"/>
</dbReference>
<dbReference type="PANTHER" id="PTHR46937">
    <property type="entry name" value="FERREDOXIN-THIOREDOXIN REDUCTASE, VARIABLE CHAIN"/>
    <property type="match status" value="1"/>
</dbReference>
<keyword evidence="1" id="KW-0560">Oxidoreductase</keyword>
<comment type="caution">
    <text evidence="7">The sequence shown here is derived from an EMBL/GenBank/DDBJ whole genome shotgun (WGS) entry which is preliminary data.</text>
</comment>
<name>A0ABD3H4R5_9MARC</name>
<comment type="similarity">
    <text evidence="4">Belongs to the ferredoxin thioredoxin reductase alpha subunit family.</text>
</comment>
<sequence length="182" mass="20228">MLGLSKSFIVMSSVLQPMALVGCVCSTSSSASLLQQQRIAGWSSRCQQGYAVPWNRSLQDSRFCTPLLVQKSTLSLFQNGRKGEVICQVAVKVGQSSEGKETNVKVGSRIRVTVPLTVYHVLKLPNLNLQGLEGELKDHLVEWKGKTISATLPYRVQFEQEVDGKTVKFFAHLRDDEFEVIL</sequence>
<comment type="subunit">
    <text evidence="2">Heterodimer of subunit A (variable subunit) and subunit B (catalytic subunit). Heterodimeric FTR forms a complex with ferredoxin and thioredoxin.</text>
</comment>
<accession>A0ABD3H4R5</accession>
<dbReference type="Pfam" id="PF02941">
    <property type="entry name" value="FeThRed_A"/>
    <property type="match status" value="1"/>
</dbReference>